<dbReference type="EMBL" id="AAHYLK010000018">
    <property type="protein sequence ID" value="ECB7107719.1"/>
    <property type="molecule type" value="Genomic_DNA"/>
</dbReference>
<protein>
    <submittedName>
        <fullName evidence="1">Uncharacterized protein</fullName>
    </submittedName>
</protein>
<dbReference type="Proteomes" id="UP000839827">
    <property type="component" value="Unassembled WGS sequence"/>
</dbReference>
<name>A0A5Y0RV85_SALNE</name>
<evidence type="ECO:0000313" key="1">
    <source>
        <dbReference type="EMBL" id="ECB7107719.1"/>
    </source>
</evidence>
<accession>A0A5Y0RV85</accession>
<reference evidence="1" key="1">
    <citation type="submission" date="2019-03" db="EMBL/GenBank/DDBJ databases">
        <authorList>
            <person name="Ashton P.M."/>
            <person name="Dallman T."/>
            <person name="Nair S."/>
            <person name="De Pinna E."/>
            <person name="Peters T."/>
            <person name="Grant K."/>
        </authorList>
    </citation>
    <scope>NUCLEOTIDE SEQUENCE [LARGE SCALE GENOMIC DNA]</scope>
    <source>
        <strain evidence="1">271153</strain>
    </source>
</reference>
<comment type="caution">
    <text evidence="1">The sequence shown here is derived from an EMBL/GenBank/DDBJ whole genome shotgun (WGS) entry which is preliminary data.</text>
</comment>
<dbReference type="AlphaFoldDB" id="A0A5Y0RV85"/>
<proteinExistence type="predicted"/>
<sequence length="180" mass="20242">MNGSVLADSPEKVYTSAVDQIFRFPGVTMGYSEEEHLQTIAECVRLLDEGLYLMEDTHRVLSLLIENNEGEASRFVRNLYNLDTSADLLCFVRDHLEEQIENGGFSESVNRSLNGYLQKVFAASRIASGLCLLSKQFAPPKKRNDKPEFTASQVADMKKNIAERHRELGLEPPEWNTASA</sequence>
<gene>
    <name evidence="1" type="ORF">E1A34_16850</name>
</gene>
<organism evidence="1">
    <name type="scientific">Salmonella newport</name>
    <dbReference type="NCBI Taxonomy" id="108619"/>
    <lineage>
        <taxon>Bacteria</taxon>
        <taxon>Pseudomonadati</taxon>
        <taxon>Pseudomonadota</taxon>
        <taxon>Gammaproteobacteria</taxon>
        <taxon>Enterobacterales</taxon>
        <taxon>Enterobacteriaceae</taxon>
        <taxon>Salmonella</taxon>
    </lineage>
</organism>